<dbReference type="Proteomes" id="UP000073492">
    <property type="component" value="Unassembled WGS sequence"/>
</dbReference>
<dbReference type="InterPro" id="IPR029063">
    <property type="entry name" value="SAM-dependent_MTases_sf"/>
</dbReference>
<evidence type="ECO:0000259" key="1">
    <source>
        <dbReference type="Pfam" id="PF13649"/>
    </source>
</evidence>
<dbReference type="Pfam" id="PF13649">
    <property type="entry name" value="Methyltransf_25"/>
    <property type="match status" value="1"/>
</dbReference>
<comment type="caution">
    <text evidence="2">The sequence shown here is derived from an EMBL/GenBank/DDBJ whole genome shotgun (WGS) entry which is preliminary data.</text>
</comment>
<dbReference type="OrthoDB" id="443318at2759"/>
<evidence type="ECO:0000313" key="2">
    <source>
        <dbReference type="EMBL" id="KXT15984.1"/>
    </source>
</evidence>
<feature type="domain" description="Methyltransferase" evidence="1">
    <location>
        <begin position="74"/>
        <end position="163"/>
    </location>
</feature>
<reference evidence="2 3" key="1">
    <citation type="submission" date="2015-07" db="EMBL/GenBank/DDBJ databases">
        <title>Comparative genomics of the Sigatoka disease complex on banana suggests a link between parallel evolutionary changes in Pseudocercospora fijiensis and Pseudocercospora eumusae and increased virulence on the banana host.</title>
        <authorList>
            <person name="Chang T.-C."/>
            <person name="Salvucci A."/>
            <person name="Crous P.W."/>
            <person name="Stergiopoulos I."/>
        </authorList>
    </citation>
    <scope>NUCLEOTIDE SEQUENCE [LARGE SCALE GENOMIC DNA]</scope>
    <source>
        <strain evidence="2 3">CBS 116634</strain>
    </source>
</reference>
<dbReference type="AlphaFoldDB" id="A0A139IN48"/>
<gene>
    <name evidence="2" type="ORF">AC579_9500</name>
</gene>
<sequence length="218" mass="23761">MERECRFSGKNTITTNTANNPFLTRAYNVKSSEDCRALYEEWTENFNDDVLGEAAPQLVAQAVIAANGRLDGEILDCGCGTGLAGLALFQQAGAKTIDGSPKMWKIAEKTTVYPELVPGDLSKRIEKDGATYDVVTCVGTLTHGHVGPDPALKEFIRVTKKGGTVVATILDDIWKSHGYEAEVERLKEARKVDVVSAESQDYRKAAGVKARIVVLRKK</sequence>
<dbReference type="STRING" id="113226.A0A139IN48"/>
<organism evidence="2 3">
    <name type="scientific">Pseudocercospora musae</name>
    <dbReference type="NCBI Taxonomy" id="113226"/>
    <lineage>
        <taxon>Eukaryota</taxon>
        <taxon>Fungi</taxon>
        <taxon>Dikarya</taxon>
        <taxon>Ascomycota</taxon>
        <taxon>Pezizomycotina</taxon>
        <taxon>Dothideomycetes</taxon>
        <taxon>Dothideomycetidae</taxon>
        <taxon>Mycosphaerellales</taxon>
        <taxon>Mycosphaerellaceae</taxon>
        <taxon>Pseudocercospora</taxon>
    </lineage>
</organism>
<protein>
    <recommendedName>
        <fullName evidence="1">Methyltransferase domain-containing protein</fullName>
    </recommendedName>
</protein>
<dbReference type="CDD" id="cd02440">
    <property type="entry name" value="AdoMet_MTases"/>
    <property type="match status" value="1"/>
</dbReference>
<dbReference type="Gene3D" id="3.40.50.150">
    <property type="entry name" value="Vaccinia Virus protein VP39"/>
    <property type="match status" value="1"/>
</dbReference>
<accession>A0A139IN48</accession>
<keyword evidence="3" id="KW-1185">Reference proteome</keyword>
<dbReference type="EMBL" id="LFZO01000046">
    <property type="protein sequence ID" value="KXT15984.1"/>
    <property type="molecule type" value="Genomic_DNA"/>
</dbReference>
<name>A0A139IN48_9PEZI</name>
<dbReference type="InterPro" id="IPR041698">
    <property type="entry name" value="Methyltransf_25"/>
</dbReference>
<proteinExistence type="predicted"/>
<dbReference type="SUPFAM" id="SSF53335">
    <property type="entry name" value="S-adenosyl-L-methionine-dependent methyltransferases"/>
    <property type="match status" value="1"/>
</dbReference>
<evidence type="ECO:0000313" key="3">
    <source>
        <dbReference type="Proteomes" id="UP000073492"/>
    </source>
</evidence>